<feature type="region of interest" description="Disordered" evidence="1">
    <location>
        <begin position="1"/>
        <end position="21"/>
    </location>
</feature>
<accession>A0A4P7XJD3</accession>
<organism evidence="3 4">
    <name type="scientific">Hydrocarboniclastica marina</name>
    <dbReference type="NCBI Taxonomy" id="2259620"/>
    <lineage>
        <taxon>Bacteria</taxon>
        <taxon>Pseudomonadati</taxon>
        <taxon>Pseudomonadota</taxon>
        <taxon>Gammaproteobacteria</taxon>
        <taxon>Alteromonadales</taxon>
        <taxon>Alteromonadaceae</taxon>
        <taxon>Hydrocarboniclastica</taxon>
    </lineage>
</organism>
<dbReference type="PIRSF" id="PIRSF029693">
    <property type="entry name" value="UCP029693"/>
    <property type="match status" value="1"/>
</dbReference>
<evidence type="ECO:0000256" key="1">
    <source>
        <dbReference type="SAM" id="MobiDB-lite"/>
    </source>
</evidence>
<gene>
    <name evidence="3" type="ORF">soil367_15545</name>
</gene>
<reference evidence="3 4" key="1">
    <citation type="submission" date="2018-07" db="EMBL/GenBank/DDBJ databases">
        <title>Marsedoiliclastica nanhaica gen. nov. sp. nov., a novel marine hydrocarbonoclastic bacterium isolated from an in-situ enriched hydrocarbon-degrading consortium in deep-sea sediment.</title>
        <authorList>
            <person name="Dong C."/>
            <person name="Ma T."/>
            <person name="Liu R."/>
            <person name="Shao Z."/>
        </authorList>
    </citation>
    <scope>NUCLEOTIDE SEQUENCE [LARGE SCALE GENOMIC DNA]</scope>
    <source>
        <strain evidence="4">soil36-7</strain>
    </source>
</reference>
<keyword evidence="2" id="KW-0812">Transmembrane</keyword>
<evidence type="ECO:0000313" key="3">
    <source>
        <dbReference type="EMBL" id="QCF27229.1"/>
    </source>
</evidence>
<evidence type="ECO:0000256" key="2">
    <source>
        <dbReference type="SAM" id="Phobius"/>
    </source>
</evidence>
<dbReference type="RefSeq" id="WP_136549940.1">
    <property type="nucleotide sequence ID" value="NZ_CP031093.1"/>
</dbReference>
<sequence>MLKKLNISGRNSAGGDSGNSGTSKAIKWISALVVIYVLVVLAVGFWWDHEPDLFDVKDVTANMAQRQNDDIVVGYTTTAALVQVAETLLEKRGGYITNDVLPPGSLMDNVPNWEYGVLVQVRDMARSMRQNFSRAQTQSLEDRDLTIAEPQFNFDSASWALPATETEYRSAINALRSYMSRLSAPGADARFYARADNLRTWLSDVESRLGSLSRRLSESAGKVTTDSDGNVTEVQNAWDEIDDIFYEARGTTWALVHLLRAVEIDFRDILEKKNALVSMNQIVTELEQTQATLWSPIILNGSGFGLFANHSLSMASYISRTNASIIELRNLLSQG</sequence>
<dbReference type="InterPro" id="IPR016936">
    <property type="entry name" value="UCP029693"/>
</dbReference>
<keyword evidence="2" id="KW-1133">Transmembrane helix</keyword>
<feature type="transmembrane region" description="Helical" evidence="2">
    <location>
        <begin position="28"/>
        <end position="47"/>
    </location>
</feature>
<dbReference type="Pfam" id="PF10095">
    <property type="entry name" value="DUF2333"/>
    <property type="match status" value="1"/>
</dbReference>
<dbReference type="Proteomes" id="UP000298049">
    <property type="component" value="Chromosome"/>
</dbReference>
<dbReference type="EMBL" id="CP031093">
    <property type="protein sequence ID" value="QCF27229.1"/>
    <property type="molecule type" value="Genomic_DNA"/>
</dbReference>
<proteinExistence type="predicted"/>
<dbReference type="OrthoDB" id="5821246at2"/>
<protein>
    <submittedName>
        <fullName evidence="3">DUF2333 family protein</fullName>
    </submittedName>
</protein>
<dbReference type="KEGG" id="hmi:soil367_15545"/>
<dbReference type="AlphaFoldDB" id="A0A4P7XJD3"/>
<name>A0A4P7XJD3_9ALTE</name>
<keyword evidence="2" id="KW-0472">Membrane</keyword>
<evidence type="ECO:0000313" key="4">
    <source>
        <dbReference type="Proteomes" id="UP000298049"/>
    </source>
</evidence>
<keyword evidence="4" id="KW-1185">Reference proteome</keyword>